<feature type="region of interest" description="Disordered" evidence="1">
    <location>
        <begin position="327"/>
        <end position="356"/>
    </location>
</feature>
<dbReference type="Proteomes" id="UP001498398">
    <property type="component" value="Unassembled WGS sequence"/>
</dbReference>
<feature type="compositionally biased region" description="Polar residues" evidence="1">
    <location>
        <begin position="1093"/>
        <end position="1108"/>
    </location>
</feature>
<feature type="domain" description="Rho-GAP" evidence="2">
    <location>
        <begin position="633"/>
        <end position="891"/>
    </location>
</feature>
<dbReference type="SUPFAM" id="SSF48350">
    <property type="entry name" value="GTPase activation domain, GAP"/>
    <property type="match status" value="1"/>
</dbReference>
<proteinExistence type="predicted"/>
<feature type="compositionally biased region" description="Low complexity" evidence="1">
    <location>
        <begin position="961"/>
        <end position="994"/>
    </location>
</feature>
<feature type="compositionally biased region" description="Low complexity" evidence="1">
    <location>
        <begin position="1240"/>
        <end position="1253"/>
    </location>
</feature>
<organism evidence="3 4">
    <name type="scientific">Marasmiellus scandens</name>
    <dbReference type="NCBI Taxonomy" id="2682957"/>
    <lineage>
        <taxon>Eukaryota</taxon>
        <taxon>Fungi</taxon>
        <taxon>Dikarya</taxon>
        <taxon>Basidiomycota</taxon>
        <taxon>Agaricomycotina</taxon>
        <taxon>Agaricomycetes</taxon>
        <taxon>Agaricomycetidae</taxon>
        <taxon>Agaricales</taxon>
        <taxon>Marasmiineae</taxon>
        <taxon>Omphalotaceae</taxon>
        <taxon>Marasmiellus</taxon>
    </lineage>
</organism>
<dbReference type="InterPro" id="IPR039767">
    <property type="entry name" value="RALBP1"/>
</dbReference>
<sequence>MSSVPNFRPSGWPDSSHSPSSSSTSASLSSSFSSDSAASDMHESLSDFTQSDHSANTHLPAPIPRPARVHDLAVAAPRARSSSLAAMGQAYSKPASPSSASANLTQKGIALTTAAANTGLKLKRAFANRRKKSEDATKLFAGKDFVEEKEWTTIASPSHSASSSTSTTAPTEVLSGGKKQHQPKEPLSPTPPPPPPKPAAMYRSKQQLPSPPSPPPPKVLKADNRGSIIPISPGISSAVNFMISNEEQERLSQAKAKDLPEQSDDSQKEIWRKSDSTMSHHTIRPGAGVGNRPSRPVSMAESMNSNHTVVPSNKRLSQLIIDTDLDTTEEDDNSFKSASEELPPAPVPVPTNSNSVKNRRSISLNLGSISPKVNLPPAPASSAGSLADMRHPKPYPDSHSIIAPSISASETPTLTRAAASGIMSQSNNHTHLPAANIRGRLAALTSSGTNPRPERTRAPPSSYHRNTPSPQPQPQSHARTAAISISGFGPAAGLAKRAVEKMGRAWGGFSSSSSGSVYSSSSSSTGQSSDHALAESNNNSNTALPLGKGKSRRTPDAPSGAWSLTSSDSDGIMPAPAGPSLGRRIRGPLRGRGDASRGVVFGKELKVVVRETAVGIGVEYTFTENDIPAEVEGDVDPKVLKAFEERALPALVVRCAQHILLWGVHEEGLFRVSGRPSHVTKMRNEFDTGADFDLKGCSPGDLDPHAVASVFKAFLRELPEPILTHSLIPYFEAALSQENETISKQQPTQARAARGPTLPSNPKNGLQGLRKPPSLSTLAMPNFSGMRPPSRSLCNALKSLIAQLPQENKDLIRTVTELIKATAHESRQTKMPLSNLLLVFCPSLNMNPPLLRVLCEAEDIWEGPPIESPVLDIKRESVVLDISPSAKDSDAASQSSDEHERKEDEPAANQDEQSDEAHAKTASNRVSEERPRTADRNAPRTRPLGPRRAHTPVIFVDNDTASGMSGSSFDSGASSSFARSSFDSASVQDDSSASECRTSPSSRDFMVSSPPLTSSVESLVTPSSSSVSPSLQDLTQQSKEIEGPNRTVEIVDEDPLTPRRVLDDSPVQFPSIGSTPATPVSPRKFVPALSLPGLSSPNTAISPTNSAPASPRHRRVKKPSLQLLFSKRSASQLSSTGNDGNPYISSPYLQAPRAASDSSVSTPSSTMTAPQSSTFTLPPVLDTPIESSPLRFGLGFDAESPEQTPPLEGIHSTAKGSQPTSLAPTPAPGETPIASQYCGASASTLSLPLTSSPSPSPPSHLRTRPTLRSRQVSKSSLASTASSNHLGLLDAEEDREDWTQSVLLAADSEGNWNLPSEH</sequence>
<feature type="region of interest" description="Disordered" evidence="1">
    <location>
        <begin position="248"/>
        <end position="299"/>
    </location>
</feature>
<dbReference type="PANTHER" id="PTHR12783">
    <property type="entry name" value="RALA BINDING PROTEIN 1 RALBP1"/>
    <property type="match status" value="1"/>
</dbReference>
<feature type="region of interest" description="Disordered" evidence="1">
    <location>
        <begin position="1"/>
        <end position="102"/>
    </location>
</feature>
<feature type="compositionally biased region" description="Low complexity" evidence="1">
    <location>
        <begin position="883"/>
        <end position="895"/>
    </location>
</feature>
<feature type="region of interest" description="Disordered" evidence="1">
    <location>
        <begin position="509"/>
        <end position="593"/>
    </location>
</feature>
<reference evidence="3 4" key="1">
    <citation type="submission" date="2024-01" db="EMBL/GenBank/DDBJ databases">
        <title>A draft genome for the cacao thread blight pathogen Marasmiellus scandens.</title>
        <authorList>
            <person name="Baruah I.K."/>
            <person name="Leung J."/>
            <person name="Bukari Y."/>
            <person name="Amoako-Attah I."/>
            <person name="Meinhardt L.W."/>
            <person name="Bailey B.A."/>
            <person name="Cohen S.P."/>
        </authorList>
    </citation>
    <scope>NUCLEOTIDE SEQUENCE [LARGE SCALE GENOMIC DNA]</scope>
    <source>
        <strain evidence="3 4">GH-19</strain>
    </source>
</reference>
<comment type="caution">
    <text evidence="3">The sequence shown here is derived from an EMBL/GenBank/DDBJ whole genome shotgun (WGS) entry which is preliminary data.</text>
</comment>
<evidence type="ECO:0000259" key="2">
    <source>
        <dbReference type="PROSITE" id="PS50238"/>
    </source>
</evidence>
<feature type="region of interest" description="Disordered" evidence="1">
    <location>
        <begin position="882"/>
        <end position="1318"/>
    </location>
</feature>
<dbReference type="InterPro" id="IPR008936">
    <property type="entry name" value="Rho_GTPase_activation_prot"/>
</dbReference>
<feature type="compositionally biased region" description="Low complexity" evidence="1">
    <location>
        <begin position="152"/>
        <end position="171"/>
    </location>
</feature>
<feature type="compositionally biased region" description="Polar residues" evidence="1">
    <location>
        <begin position="1214"/>
        <end position="1223"/>
    </location>
</feature>
<dbReference type="PANTHER" id="PTHR12783:SF5">
    <property type="entry name" value="RALA-BINDING PROTEIN 1"/>
    <property type="match status" value="1"/>
</dbReference>
<dbReference type="Gene3D" id="1.10.555.10">
    <property type="entry name" value="Rho GTPase activation protein"/>
    <property type="match status" value="1"/>
</dbReference>
<accession>A0ABR1K5L7</accession>
<feature type="compositionally biased region" description="Polar residues" evidence="1">
    <location>
        <begin position="1128"/>
        <end position="1148"/>
    </location>
</feature>
<feature type="compositionally biased region" description="Basic and acidic residues" evidence="1">
    <location>
        <begin position="926"/>
        <end position="938"/>
    </location>
</feature>
<feature type="compositionally biased region" description="Low complexity" evidence="1">
    <location>
        <begin position="1012"/>
        <end position="1031"/>
    </location>
</feature>
<feature type="compositionally biased region" description="Basic and acidic residues" evidence="1">
    <location>
        <begin position="896"/>
        <end position="905"/>
    </location>
</feature>
<feature type="compositionally biased region" description="Low complexity" evidence="1">
    <location>
        <begin position="509"/>
        <end position="529"/>
    </location>
</feature>
<name>A0ABR1K5L7_9AGAR</name>
<dbReference type="InterPro" id="IPR000198">
    <property type="entry name" value="RhoGAP_dom"/>
</dbReference>
<dbReference type="PROSITE" id="PS50238">
    <property type="entry name" value="RHOGAP"/>
    <property type="match status" value="1"/>
</dbReference>
<evidence type="ECO:0000313" key="4">
    <source>
        <dbReference type="Proteomes" id="UP001498398"/>
    </source>
</evidence>
<feature type="compositionally biased region" description="Low complexity" evidence="1">
    <location>
        <begin position="1273"/>
        <end position="1283"/>
    </location>
</feature>
<feature type="compositionally biased region" description="Low complexity" evidence="1">
    <location>
        <begin position="72"/>
        <end position="102"/>
    </location>
</feature>
<protein>
    <recommendedName>
        <fullName evidence="2">Rho-GAP domain-containing protein</fullName>
    </recommendedName>
</protein>
<dbReference type="Pfam" id="PF00620">
    <property type="entry name" value="RhoGAP"/>
    <property type="match status" value="2"/>
</dbReference>
<gene>
    <name evidence="3" type="ORF">VKT23_000612</name>
</gene>
<feature type="region of interest" description="Disordered" evidence="1">
    <location>
        <begin position="368"/>
        <end position="396"/>
    </location>
</feature>
<evidence type="ECO:0000313" key="3">
    <source>
        <dbReference type="EMBL" id="KAK7472497.1"/>
    </source>
</evidence>
<feature type="compositionally biased region" description="Low complexity" evidence="1">
    <location>
        <begin position="1154"/>
        <end position="1169"/>
    </location>
</feature>
<evidence type="ECO:0000256" key="1">
    <source>
        <dbReference type="SAM" id="MobiDB-lite"/>
    </source>
</evidence>
<feature type="compositionally biased region" description="Low complexity" evidence="1">
    <location>
        <begin position="9"/>
        <end position="39"/>
    </location>
</feature>
<feature type="compositionally biased region" description="Basic and acidic residues" evidence="1">
    <location>
        <begin position="248"/>
        <end position="275"/>
    </location>
</feature>
<feature type="compositionally biased region" description="Pro residues" evidence="1">
    <location>
        <begin position="209"/>
        <end position="218"/>
    </location>
</feature>
<feature type="region of interest" description="Disordered" evidence="1">
    <location>
        <begin position="444"/>
        <end position="479"/>
    </location>
</feature>
<feature type="compositionally biased region" description="Polar residues" evidence="1">
    <location>
        <begin position="740"/>
        <end position="749"/>
    </location>
</feature>
<feature type="compositionally biased region" description="Polar residues" evidence="1">
    <location>
        <begin position="463"/>
        <end position="478"/>
    </location>
</feature>
<feature type="compositionally biased region" description="Pro residues" evidence="1">
    <location>
        <begin position="186"/>
        <end position="198"/>
    </location>
</feature>
<dbReference type="CDD" id="cd00159">
    <property type="entry name" value="RhoGAP"/>
    <property type="match status" value="1"/>
</dbReference>
<dbReference type="SMART" id="SM00324">
    <property type="entry name" value="RhoGAP"/>
    <property type="match status" value="1"/>
</dbReference>
<feature type="compositionally biased region" description="Polar residues" evidence="1">
    <location>
        <begin position="46"/>
        <end position="57"/>
    </location>
</feature>
<dbReference type="EMBL" id="JBANRG010000001">
    <property type="protein sequence ID" value="KAK7472497.1"/>
    <property type="molecule type" value="Genomic_DNA"/>
</dbReference>
<feature type="region of interest" description="Disordered" evidence="1">
    <location>
        <begin position="740"/>
        <end position="773"/>
    </location>
</feature>
<feature type="region of interest" description="Disordered" evidence="1">
    <location>
        <begin position="148"/>
        <end position="233"/>
    </location>
</feature>
<keyword evidence="4" id="KW-1185">Reference proteome</keyword>